<protein>
    <submittedName>
        <fullName evidence="3">Uncharacterized protein</fullName>
    </submittedName>
</protein>
<evidence type="ECO:0000256" key="2">
    <source>
        <dbReference type="SAM" id="Phobius"/>
    </source>
</evidence>
<dbReference type="OrthoDB" id="3831559at2"/>
<keyword evidence="2" id="KW-0472">Membrane</keyword>
<evidence type="ECO:0000256" key="1">
    <source>
        <dbReference type="SAM" id="MobiDB-lite"/>
    </source>
</evidence>
<keyword evidence="4" id="KW-1185">Reference proteome</keyword>
<comment type="caution">
    <text evidence="3">The sequence shown here is derived from an EMBL/GenBank/DDBJ whole genome shotgun (WGS) entry which is preliminary data.</text>
</comment>
<dbReference type="Proteomes" id="UP000279994">
    <property type="component" value="Unassembled WGS sequence"/>
</dbReference>
<keyword evidence="2" id="KW-0812">Transmembrane</keyword>
<name>A0A3N0GKI6_9ACTN</name>
<evidence type="ECO:0000313" key="3">
    <source>
        <dbReference type="EMBL" id="RNM12580.1"/>
    </source>
</evidence>
<sequence>MTDQHEPDRVEPALGGPLGAPDAEDFDDPGHTWVRDLLAEARSTSPVPDDVAARLEETLAGLRAERASAPADSGAATSPDSPSVLPLRRRLRPRLSAAAAAVILLGGGGVAVAQLGGNGSSTSDSASSKSAADSGGAAAARPNATGSSSGAAAQDLAGSALPRLTSASFAADAAQVMRQVAVLDTASGSTKGYVAASPSAPVPAQTPSDVAPGASTTAPGPSVPLQAPPVTATPPTVADEVRSAAGCAGPSAPDGVTLQATLDGTPVALVFRSPTATGQRVEAWSCDGSTLLRSAVIGR</sequence>
<gene>
    <name evidence="3" type="ORF">EFL26_18330</name>
</gene>
<proteinExistence type="predicted"/>
<evidence type="ECO:0000313" key="4">
    <source>
        <dbReference type="Proteomes" id="UP000279994"/>
    </source>
</evidence>
<dbReference type="EMBL" id="RJSF01000044">
    <property type="protein sequence ID" value="RNM12580.1"/>
    <property type="molecule type" value="Genomic_DNA"/>
</dbReference>
<feature type="compositionally biased region" description="Basic and acidic residues" evidence="1">
    <location>
        <begin position="1"/>
        <end position="11"/>
    </location>
</feature>
<accession>A0A3N0GKI6</accession>
<feature type="transmembrane region" description="Helical" evidence="2">
    <location>
        <begin position="95"/>
        <end position="117"/>
    </location>
</feature>
<feature type="region of interest" description="Disordered" evidence="1">
    <location>
        <begin position="62"/>
        <end position="86"/>
    </location>
</feature>
<feature type="compositionally biased region" description="Low complexity" evidence="1">
    <location>
        <begin position="118"/>
        <end position="148"/>
    </location>
</feature>
<reference evidence="3 4" key="1">
    <citation type="submission" date="2018-11" db="EMBL/GenBank/DDBJ databases">
        <authorList>
            <person name="Li F."/>
        </authorList>
    </citation>
    <scope>NUCLEOTIDE SEQUENCE [LARGE SCALE GENOMIC DNA]</scope>
    <source>
        <strain evidence="3 4">Gsoil 818</strain>
    </source>
</reference>
<dbReference type="AlphaFoldDB" id="A0A3N0GKI6"/>
<organism evidence="3 4">
    <name type="scientific">Nocardioides pocheonensis</name>
    <dbReference type="NCBI Taxonomy" id="661485"/>
    <lineage>
        <taxon>Bacteria</taxon>
        <taxon>Bacillati</taxon>
        <taxon>Actinomycetota</taxon>
        <taxon>Actinomycetes</taxon>
        <taxon>Propionibacteriales</taxon>
        <taxon>Nocardioidaceae</taxon>
        <taxon>Nocardioides</taxon>
    </lineage>
</organism>
<feature type="region of interest" description="Disordered" evidence="1">
    <location>
        <begin position="192"/>
        <end position="235"/>
    </location>
</feature>
<feature type="region of interest" description="Disordered" evidence="1">
    <location>
        <begin position="118"/>
        <end position="151"/>
    </location>
</feature>
<feature type="region of interest" description="Disordered" evidence="1">
    <location>
        <begin position="1"/>
        <end position="30"/>
    </location>
</feature>
<feature type="compositionally biased region" description="Low complexity" evidence="1">
    <location>
        <begin position="194"/>
        <end position="203"/>
    </location>
</feature>
<dbReference type="RefSeq" id="WP_123224344.1">
    <property type="nucleotide sequence ID" value="NZ_RJSF01000044.1"/>
</dbReference>
<feature type="compositionally biased region" description="Low complexity" evidence="1">
    <location>
        <begin position="223"/>
        <end position="235"/>
    </location>
</feature>
<keyword evidence="2" id="KW-1133">Transmembrane helix</keyword>